<protein>
    <recommendedName>
        <fullName evidence="4">Transmembrane protein</fullName>
    </recommendedName>
</protein>
<reference evidence="2 3" key="1">
    <citation type="journal article" date="2015" name="PLoS Pathog.">
        <title>Leptomonas seymouri: Adaptations to the Dixenous Life Cycle Analyzed by Genome Sequencing, Transcriptome Profiling and Co-infection with Leishmania donovani.</title>
        <authorList>
            <person name="Kraeva N."/>
            <person name="Butenko A."/>
            <person name="Hlavacova J."/>
            <person name="Kostygov A."/>
            <person name="Myskova J."/>
            <person name="Grybchuk D."/>
            <person name="Lestinova T."/>
            <person name="Votypka J."/>
            <person name="Volf P."/>
            <person name="Opperdoes F."/>
            <person name="Flegontov P."/>
            <person name="Lukes J."/>
            <person name="Yurchenko V."/>
        </authorList>
    </citation>
    <scope>NUCLEOTIDE SEQUENCE [LARGE SCALE GENOMIC DNA]</scope>
    <source>
        <strain evidence="2 3">ATCC 30220</strain>
    </source>
</reference>
<keyword evidence="3" id="KW-1185">Reference proteome</keyword>
<keyword evidence="1" id="KW-0812">Transmembrane</keyword>
<dbReference type="OrthoDB" id="441016at2759"/>
<dbReference type="AlphaFoldDB" id="A0A0N1I761"/>
<gene>
    <name evidence="2" type="ORF">ABL78_2777</name>
</gene>
<dbReference type="Proteomes" id="UP000038009">
    <property type="component" value="Unassembled WGS sequence"/>
</dbReference>
<dbReference type="VEuPathDB" id="TriTrypDB:Lsey_0060_0190"/>
<keyword evidence="1" id="KW-1133">Transmembrane helix</keyword>
<dbReference type="OMA" id="VMFFFYQ"/>
<feature type="transmembrane region" description="Helical" evidence="1">
    <location>
        <begin position="169"/>
        <end position="191"/>
    </location>
</feature>
<organism evidence="2 3">
    <name type="scientific">Leptomonas seymouri</name>
    <dbReference type="NCBI Taxonomy" id="5684"/>
    <lineage>
        <taxon>Eukaryota</taxon>
        <taxon>Discoba</taxon>
        <taxon>Euglenozoa</taxon>
        <taxon>Kinetoplastea</taxon>
        <taxon>Metakinetoplastina</taxon>
        <taxon>Trypanosomatida</taxon>
        <taxon>Trypanosomatidae</taxon>
        <taxon>Leishmaniinae</taxon>
        <taxon>Leptomonas</taxon>
    </lineage>
</organism>
<comment type="caution">
    <text evidence="2">The sequence shown here is derived from an EMBL/GenBank/DDBJ whole genome shotgun (WGS) entry which is preliminary data.</text>
</comment>
<feature type="transmembrane region" description="Helical" evidence="1">
    <location>
        <begin position="226"/>
        <end position="249"/>
    </location>
</feature>
<evidence type="ECO:0008006" key="4">
    <source>
        <dbReference type="Google" id="ProtNLM"/>
    </source>
</evidence>
<proteinExistence type="predicted"/>
<name>A0A0N1I761_LEPSE</name>
<evidence type="ECO:0000313" key="3">
    <source>
        <dbReference type="Proteomes" id="UP000038009"/>
    </source>
</evidence>
<evidence type="ECO:0000313" key="2">
    <source>
        <dbReference type="EMBL" id="KPI88144.1"/>
    </source>
</evidence>
<sequence length="274" mass="31454">MLSRILTNPLAAGVARAPCVVAPPLPHTAALRSVAGRTGIGSTAGAIAATSSVHLRMAKRFVQFEQTSETLRGINANKRALHNRWVTKSTREYMSEADSKATVGSEAVFSKDREQRKEALEQRKERFRDVANETDRIFDLEMDRIRDEQSRQFRKSFNFFKRQGKAFTLLYLFAYFGTLGLLYIGFASGLLQKEAAFEFVYLLLAQYMDRDMFFQRVEAWDTYTNLGFAFVINELLEIFRFPLVMFFFYQARPYLTGVNRRVKSSIFRFGASES</sequence>
<evidence type="ECO:0000256" key="1">
    <source>
        <dbReference type="SAM" id="Phobius"/>
    </source>
</evidence>
<accession>A0A0N1I761</accession>
<dbReference type="EMBL" id="LJSK01000060">
    <property type="protein sequence ID" value="KPI88144.1"/>
    <property type="molecule type" value="Genomic_DNA"/>
</dbReference>
<keyword evidence="1" id="KW-0472">Membrane</keyword>